<proteinExistence type="predicted"/>
<feature type="region of interest" description="Disordered" evidence="1">
    <location>
        <begin position="349"/>
        <end position="372"/>
    </location>
</feature>
<organism evidence="3 4">
    <name type="scientific">Urochloa decumbens</name>
    <dbReference type="NCBI Taxonomy" id="240449"/>
    <lineage>
        <taxon>Eukaryota</taxon>
        <taxon>Viridiplantae</taxon>
        <taxon>Streptophyta</taxon>
        <taxon>Embryophyta</taxon>
        <taxon>Tracheophyta</taxon>
        <taxon>Spermatophyta</taxon>
        <taxon>Magnoliopsida</taxon>
        <taxon>Liliopsida</taxon>
        <taxon>Poales</taxon>
        <taxon>Poaceae</taxon>
        <taxon>PACMAD clade</taxon>
        <taxon>Panicoideae</taxon>
        <taxon>Panicodae</taxon>
        <taxon>Paniceae</taxon>
        <taxon>Melinidinae</taxon>
        <taxon>Urochloa</taxon>
    </lineage>
</organism>
<dbReference type="PANTHER" id="PTHR34591:SF10">
    <property type="entry name" value="F-BOX DOMAIN-CONTAINING PROTEIN"/>
    <property type="match status" value="1"/>
</dbReference>
<dbReference type="InterPro" id="IPR036047">
    <property type="entry name" value="F-box-like_dom_sf"/>
</dbReference>
<evidence type="ECO:0000313" key="4">
    <source>
        <dbReference type="Proteomes" id="UP001497457"/>
    </source>
</evidence>
<dbReference type="SMART" id="SM00256">
    <property type="entry name" value="FBOX"/>
    <property type="match status" value="1"/>
</dbReference>
<dbReference type="AlphaFoldDB" id="A0ABC8YNM9"/>
<dbReference type="SUPFAM" id="SSF81383">
    <property type="entry name" value="F-box domain"/>
    <property type="match status" value="1"/>
</dbReference>
<feature type="domain" description="F-box" evidence="2">
    <location>
        <begin position="4"/>
        <end position="51"/>
    </location>
</feature>
<dbReference type="InterPro" id="IPR001810">
    <property type="entry name" value="F-box_dom"/>
</dbReference>
<dbReference type="PANTHER" id="PTHR34591">
    <property type="entry name" value="OS03G0653100 PROTEIN-RELATED"/>
    <property type="match status" value="1"/>
</dbReference>
<evidence type="ECO:0000313" key="3">
    <source>
        <dbReference type="EMBL" id="CAL4944092.1"/>
    </source>
</evidence>
<gene>
    <name evidence="3" type="ORF">URODEC1_LOCUS34581</name>
</gene>
<dbReference type="Proteomes" id="UP001497457">
    <property type="component" value="Chromosome 16b"/>
</dbReference>
<dbReference type="Gene3D" id="1.20.1280.50">
    <property type="match status" value="1"/>
</dbReference>
<reference evidence="3" key="1">
    <citation type="submission" date="2024-10" db="EMBL/GenBank/DDBJ databases">
        <authorList>
            <person name="Ryan C."/>
        </authorList>
    </citation>
    <scope>NUCLEOTIDE SEQUENCE [LARGE SCALE GENOMIC DNA]</scope>
</reference>
<accession>A0ABC8YNM9</accession>
<evidence type="ECO:0000259" key="2">
    <source>
        <dbReference type="PROSITE" id="PS50181"/>
    </source>
</evidence>
<dbReference type="PROSITE" id="PS50181">
    <property type="entry name" value="FBOX"/>
    <property type="match status" value="1"/>
</dbReference>
<keyword evidence="4" id="KW-1185">Reference proteome</keyword>
<dbReference type="Pfam" id="PF00646">
    <property type="entry name" value="F-box"/>
    <property type="match status" value="1"/>
</dbReference>
<protein>
    <recommendedName>
        <fullName evidence="2">F-box domain-containing protein</fullName>
    </recommendedName>
</protein>
<dbReference type="EMBL" id="OZ075126">
    <property type="protein sequence ID" value="CAL4944092.1"/>
    <property type="molecule type" value="Genomic_DNA"/>
</dbReference>
<evidence type="ECO:0000256" key="1">
    <source>
        <dbReference type="SAM" id="MobiDB-lite"/>
    </source>
</evidence>
<name>A0ABC8YNM9_9POAL</name>
<sequence length="476" mass="53798">MEGDPSSLALPEDALAEILRRLPPRSLAASRCVCKAWRDIVDGRRLLLPELLPHSVRGIFLMYNDLDYPPAFLSHPSLDPEIFGKLDFYRNPDPHQWSWTTASVLSHCNGLLLYKDRRGLHVANPATQRRALLPPPPPPPSGRCWWGSEHLVFDPTESPHYKVLLVPNDPGDEELSMELPQQAGDESTSSMEWPASTWVLCVFSSCTGQWEERPFVREGEAAGMASNEALRRGGVFFQSCSDYWWGVFYVQCNGGLTVMRISLSNNKYRVIKMPTNIGERDYDDAYLGRSKEGLCCASFHDWYKLRVWILDDSCGKKEWVLKHHIDIRHSVSCVKMYCEENEGPWKLQDANIGEDSGQQNLQDANNDEDDSSNALVKSEVEWDSDSDNFVGGDIVQRYSDYIRVLGFHPYKDIIFLDLALDRAVAYHLNTSVVQDLGKICPYGYGGHAALIKSSFVYTPCLMAEFPENKLKAHIGG</sequence>